<dbReference type="Proteomes" id="UP000628109">
    <property type="component" value="Unassembled WGS sequence"/>
</dbReference>
<dbReference type="PANTHER" id="PTHR46796">
    <property type="entry name" value="HTH-TYPE TRANSCRIPTIONAL ACTIVATOR RHAS-RELATED"/>
    <property type="match status" value="1"/>
</dbReference>
<dbReference type="InterPro" id="IPR009057">
    <property type="entry name" value="Homeodomain-like_sf"/>
</dbReference>
<dbReference type="InterPro" id="IPR050204">
    <property type="entry name" value="AraC_XylS_family_regulators"/>
</dbReference>
<dbReference type="InterPro" id="IPR032783">
    <property type="entry name" value="AraC_lig"/>
</dbReference>
<protein>
    <submittedName>
        <fullName evidence="6">AraC family transcriptional regulator</fullName>
    </submittedName>
</protein>
<name>A0ABQ1F2L2_SPHSA</name>
<feature type="region of interest" description="Disordered" evidence="4">
    <location>
        <begin position="307"/>
        <end position="332"/>
    </location>
</feature>
<evidence type="ECO:0000313" key="6">
    <source>
        <dbReference type="EMBL" id="GFZ97193.1"/>
    </source>
</evidence>
<dbReference type="SUPFAM" id="SSF46689">
    <property type="entry name" value="Homeodomain-like"/>
    <property type="match status" value="2"/>
</dbReference>
<keyword evidence="3" id="KW-0804">Transcription</keyword>
<organism evidence="6 7">
    <name type="scientific">Sphingobium fuliginis (strain ATCC 27551)</name>
    <dbReference type="NCBI Taxonomy" id="336203"/>
    <lineage>
        <taxon>Bacteria</taxon>
        <taxon>Pseudomonadati</taxon>
        <taxon>Pseudomonadota</taxon>
        <taxon>Alphaproteobacteria</taxon>
        <taxon>Sphingomonadales</taxon>
        <taxon>Sphingomonadaceae</taxon>
        <taxon>Sphingobium</taxon>
    </lineage>
</organism>
<evidence type="ECO:0000256" key="3">
    <source>
        <dbReference type="ARBA" id="ARBA00023163"/>
    </source>
</evidence>
<dbReference type="Pfam" id="PF12833">
    <property type="entry name" value="HTH_18"/>
    <property type="match status" value="1"/>
</dbReference>
<dbReference type="SMART" id="SM00342">
    <property type="entry name" value="HTH_ARAC"/>
    <property type="match status" value="1"/>
</dbReference>
<gene>
    <name evidence="6" type="ORF">GCM10019071_29590</name>
</gene>
<evidence type="ECO:0000256" key="4">
    <source>
        <dbReference type="SAM" id="MobiDB-lite"/>
    </source>
</evidence>
<keyword evidence="2" id="KW-0238">DNA-binding</keyword>
<dbReference type="Gene3D" id="1.10.10.60">
    <property type="entry name" value="Homeodomain-like"/>
    <property type="match status" value="2"/>
</dbReference>
<keyword evidence="7" id="KW-1185">Reference proteome</keyword>
<dbReference type="PROSITE" id="PS01124">
    <property type="entry name" value="HTH_ARAC_FAMILY_2"/>
    <property type="match status" value="1"/>
</dbReference>
<evidence type="ECO:0000313" key="7">
    <source>
        <dbReference type="Proteomes" id="UP000628109"/>
    </source>
</evidence>
<accession>A0ABQ1F2L2</accession>
<dbReference type="Pfam" id="PF12852">
    <property type="entry name" value="Cupin_6"/>
    <property type="match status" value="1"/>
</dbReference>
<evidence type="ECO:0000256" key="1">
    <source>
        <dbReference type="ARBA" id="ARBA00023015"/>
    </source>
</evidence>
<feature type="domain" description="HTH araC/xylS-type" evidence="5">
    <location>
        <begin position="210"/>
        <end position="308"/>
    </location>
</feature>
<keyword evidence="1" id="KW-0805">Transcription regulation</keyword>
<dbReference type="PROSITE" id="PS00041">
    <property type="entry name" value="HTH_ARAC_FAMILY_1"/>
    <property type="match status" value="1"/>
</dbReference>
<dbReference type="EMBL" id="BMDU01000006">
    <property type="protein sequence ID" value="GFZ97193.1"/>
    <property type="molecule type" value="Genomic_DNA"/>
</dbReference>
<reference evidence="7" key="1">
    <citation type="journal article" date="2019" name="Int. J. Syst. Evol. Microbiol.">
        <title>The Global Catalogue of Microorganisms (GCM) 10K type strain sequencing project: providing services to taxonomists for standard genome sequencing and annotation.</title>
        <authorList>
            <consortium name="The Broad Institute Genomics Platform"/>
            <consortium name="The Broad Institute Genome Sequencing Center for Infectious Disease"/>
            <person name="Wu L."/>
            <person name="Ma J."/>
        </authorList>
    </citation>
    <scope>NUCLEOTIDE SEQUENCE [LARGE SCALE GENOMIC DNA]</scope>
    <source>
        <strain evidence="7">CCM 7327</strain>
    </source>
</reference>
<evidence type="ECO:0000256" key="2">
    <source>
        <dbReference type="ARBA" id="ARBA00023125"/>
    </source>
</evidence>
<dbReference type="InterPro" id="IPR018062">
    <property type="entry name" value="HTH_AraC-typ_CS"/>
</dbReference>
<dbReference type="PANTHER" id="PTHR46796:SF7">
    <property type="entry name" value="ARAC FAMILY TRANSCRIPTIONAL REGULATOR"/>
    <property type="match status" value="1"/>
</dbReference>
<dbReference type="InterPro" id="IPR018060">
    <property type="entry name" value="HTH_AraC"/>
</dbReference>
<sequence>MIHIRLRIVHNMDPLSDIIALLGPSAAIAKPITGRGRWGVRYRAHDAPGFTIILAGEAWVAFEGGAPLRLAQGDFLLMPTTPPFSLSSEAGLPCTWVEPRGEAVRHGDQPGDPDFIALGGSFAFERANAPLLLSLLPDLIHIPAAQGRATRFGQLIGMLADECLSSHPGKELITRRLLEMLLVEALRWRPGGGEADHRGLLGAMRDPALARALRAMHEDVRAPWTVAQLASVAGMSRSAFAARFGEALGCGPIEYLARWRMAIAKHALLRGDRSLGRIAEEIGYDSASAFSTAFRKRLGCPPGSFARLHGGGGPELSPRAPASPHRGRGATG</sequence>
<evidence type="ECO:0000259" key="5">
    <source>
        <dbReference type="PROSITE" id="PS01124"/>
    </source>
</evidence>
<proteinExistence type="predicted"/>
<comment type="caution">
    <text evidence="6">The sequence shown here is derived from an EMBL/GenBank/DDBJ whole genome shotgun (WGS) entry which is preliminary data.</text>
</comment>